<evidence type="ECO:0000313" key="1">
    <source>
        <dbReference type="EMBL" id="ORX53238.1"/>
    </source>
</evidence>
<proteinExistence type="predicted"/>
<reference evidence="1 2" key="1">
    <citation type="submission" date="2016-07" db="EMBL/GenBank/DDBJ databases">
        <title>Pervasive Adenine N6-methylation of Active Genes in Fungi.</title>
        <authorList>
            <consortium name="DOE Joint Genome Institute"/>
            <person name="Mondo S.J."/>
            <person name="Dannebaum R.O."/>
            <person name="Kuo R.C."/>
            <person name="Labutti K."/>
            <person name="Haridas S."/>
            <person name="Kuo A."/>
            <person name="Salamov A."/>
            <person name="Ahrendt S.R."/>
            <person name="Lipzen A."/>
            <person name="Sullivan W."/>
            <person name="Andreopoulos W.B."/>
            <person name="Clum A."/>
            <person name="Lindquist E."/>
            <person name="Daum C."/>
            <person name="Ramamoorthy G.K."/>
            <person name="Gryganskyi A."/>
            <person name="Culley D."/>
            <person name="Magnuson J.K."/>
            <person name="James T.Y."/>
            <person name="O'Malley M.A."/>
            <person name="Stajich J.E."/>
            <person name="Spatafora J.W."/>
            <person name="Visel A."/>
            <person name="Grigoriev I.V."/>
        </authorList>
    </citation>
    <scope>NUCLEOTIDE SEQUENCE [LARGE SCALE GENOMIC DNA]</scope>
    <source>
        <strain evidence="1 2">NRRL 3301</strain>
    </source>
</reference>
<dbReference type="Proteomes" id="UP000242146">
    <property type="component" value="Unassembled WGS sequence"/>
</dbReference>
<accession>A0A1X2GGP1</accession>
<comment type="caution">
    <text evidence="1">The sequence shown here is derived from an EMBL/GenBank/DDBJ whole genome shotgun (WGS) entry which is preliminary data.</text>
</comment>
<organism evidence="1 2">
    <name type="scientific">Hesseltinella vesiculosa</name>
    <dbReference type="NCBI Taxonomy" id="101127"/>
    <lineage>
        <taxon>Eukaryota</taxon>
        <taxon>Fungi</taxon>
        <taxon>Fungi incertae sedis</taxon>
        <taxon>Mucoromycota</taxon>
        <taxon>Mucoromycotina</taxon>
        <taxon>Mucoromycetes</taxon>
        <taxon>Mucorales</taxon>
        <taxon>Cunninghamellaceae</taxon>
        <taxon>Hesseltinella</taxon>
    </lineage>
</organism>
<name>A0A1X2GGP1_9FUNG</name>
<evidence type="ECO:0000313" key="2">
    <source>
        <dbReference type="Proteomes" id="UP000242146"/>
    </source>
</evidence>
<sequence length="159" mass="17647">MSPLYSTSDDDDDLNCSSLDRQISCLSPPLDRLPSHSPTPLEAIPLDSTTASLNYLMMLFTAPDMPTFLQKNTFADGTFQLPMPLVTLLSEVNAETLTSLQHPGRPAQHSSLDQLKTMRNYLLVNANHDFSELGLILSSLLSNEDRLFSLIRSCKMKTT</sequence>
<dbReference type="EMBL" id="MCGT01000016">
    <property type="protein sequence ID" value="ORX53238.1"/>
    <property type="molecule type" value="Genomic_DNA"/>
</dbReference>
<keyword evidence="2" id="KW-1185">Reference proteome</keyword>
<dbReference type="AlphaFoldDB" id="A0A1X2GGP1"/>
<gene>
    <name evidence="1" type="ORF">DM01DRAFT_1374677</name>
</gene>
<protein>
    <submittedName>
        <fullName evidence="1">Uncharacterized protein</fullName>
    </submittedName>
</protein>